<sequence>MRFTPLLCLLAATTFAADVTPVTVDAARFPNLQAAFDSVPLSGGIVMLPPGKFEITEPLRIHTEDTRIVGAGAATCIINKNEEGKPALILRPPTLDQDKKAKLWRIQLADFRIQGQEKSGDGIFAESIQEIYLSGMSVDHHGGHGVQLLDCFEDPRINGCIFTYNKKCGIEIINCHDIVVNANHFEENQDALHCTDSFNLCMNGNNVDDHLRHGVVIENTYGSVVSGNMIEECNGTAVILDRDCYGITLSANVIAHHLEGGIDLRDAHGCSISANTFTIAHKFSVRISADSGRNTLSGNNFCNTHIGAAQDKRPAEGKTPMSIDEGTGILLEGPSHCTLSANTFSGLSSAAIWSTKPCKGMMITQNLATDCGRKLSEGQGWFVMETDKSSLVKDNLESR</sequence>
<evidence type="ECO:0000256" key="1">
    <source>
        <dbReference type="SAM" id="SignalP"/>
    </source>
</evidence>
<dbReference type="Pfam" id="PF05048">
    <property type="entry name" value="NosD"/>
    <property type="match status" value="1"/>
</dbReference>
<dbReference type="SUPFAM" id="SSF51126">
    <property type="entry name" value="Pectin lyase-like"/>
    <property type="match status" value="1"/>
</dbReference>
<evidence type="ECO:0000313" key="4">
    <source>
        <dbReference type="Proteomes" id="UP000534294"/>
    </source>
</evidence>
<keyword evidence="1" id="KW-0732">Signal</keyword>
<name>A0A7W7YNL7_9BACT</name>
<feature type="chain" id="PRO_5030646714" description="Periplasmic copper-binding protein NosD beta helix domain-containing protein" evidence="1">
    <location>
        <begin position="17"/>
        <end position="399"/>
    </location>
</feature>
<gene>
    <name evidence="3" type="ORF">HNQ64_003639</name>
</gene>
<accession>A0A7W7YNL7</accession>
<dbReference type="EMBL" id="JACHIF010000008">
    <property type="protein sequence ID" value="MBB5039367.1"/>
    <property type="molecule type" value="Genomic_DNA"/>
</dbReference>
<organism evidence="3 4">
    <name type="scientific">Prosthecobacter dejongeii</name>
    <dbReference type="NCBI Taxonomy" id="48465"/>
    <lineage>
        <taxon>Bacteria</taxon>
        <taxon>Pseudomonadati</taxon>
        <taxon>Verrucomicrobiota</taxon>
        <taxon>Verrucomicrobiia</taxon>
        <taxon>Verrucomicrobiales</taxon>
        <taxon>Verrucomicrobiaceae</taxon>
        <taxon>Prosthecobacter</taxon>
    </lineage>
</organism>
<evidence type="ECO:0000259" key="2">
    <source>
        <dbReference type="Pfam" id="PF05048"/>
    </source>
</evidence>
<dbReference type="InterPro" id="IPR007742">
    <property type="entry name" value="NosD_dom"/>
</dbReference>
<evidence type="ECO:0000313" key="3">
    <source>
        <dbReference type="EMBL" id="MBB5039367.1"/>
    </source>
</evidence>
<dbReference type="Proteomes" id="UP000534294">
    <property type="component" value="Unassembled WGS sequence"/>
</dbReference>
<dbReference type="InterPro" id="IPR011050">
    <property type="entry name" value="Pectin_lyase_fold/virulence"/>
</dbReference>
<keyword evidence="4" id="KW-1185">Reference proteome</keyword>
<dbReference type="Gene3D" id="2.160.20.10">
    <property type="entry name" value="Single-stranded right-handed beta-helix, Pectin lyase-like"/>
    <property type="match status" value="1"/>
</dbReference>
<comment type="caution">
    <text evidence="3">The sequence shown here is derived from an EMBL/GenBank/DDBJ whole genome shotgun (WGS) entry which is preliminary data.</text>
</comment>
<feature type="domain" description="Periplasmic copper-binding protein NosD beta helix" evidence="2">
    <location>
        <begin position="162"/>
        <end position="308"/>
    </location>
</feature>
<dbReference type="InterPro" id="IPR012334">
    <property type="entry name" value="Pectin_lyas_fold"/>
</dbReference>
<dbReference type="RefSeq" id="WP_184211081.1">
    <property type="nucleotide sequence ID" value="NZ_JACHIF010000008.1"/>
</dbReference>
<proteinExistence type="predicted"/>
<feature type="signal peptide" evidence="1">
    <location>
        <begin position="1"/>
        <end position="16"/>
    </location>
</feature>
<dbReference type="InterPro" id="IPR006626">
    <property type="entry name" value="PbH1"/>
</dbReference>
<dbReference type="AlphaFoldDB" id="A0A7W7YNL7"/>
<dbReference type="SMART" id="SM00710">
    <property type="entry name" value="PbH1"/>
    <property type="match status" value="9"/>
</dbReference>
<reference evidence="3 4" key="1">
    <citation type="submission" date="2020-08" db="EMBL/GenBank/DDBJ databases">
        <title>Genomic Encyclopedia of Type Strains, Phase IV (KMG-IV): sequencing the most valuable type-strain genomes for metagenomic binning, comparative biology and taxonomic classification.</title>
        <authorList>
            <person name="Goeker M."/>
        </authorList>
    </citation>
    <scope>NUCLEOTIDE SEQUENCE [LARGE SCALE GENOMIC DNA]</scope>
    <source>
        <strain evidence="3 4">DSM 12251</strain>
    </source>
</reference>
<protein>
    <recommendedName>
        <fullName evidence="2">Periplasmic copper-binding protein NosD beta helix domain-containing protein</fullName>
    </recommendedName>
</protein>